<dbReference type="InterPro" id="IPR009430">
    <property type="entry name" value="GvpL/GvpF"/>
</dbReference>
<gene>
    <name evidence="4" type="ORF">CKO42_15295</name>
</gene>
<dbReference type="GO" id="GO:0031411">
    <property type="term" value="C:gas vesicle"/>
    <property type="evidence" value="ECO:0007669"/>
    <property type="project" value="UniProtKB-SubCell"/>
</dbReference>
<dbReference type="PANTHER" id="PTHR36852:SF1">
    <property type="entry name" value="PROTEIN GVPL 2"/>
    <property type="match status" value="1"/>
</dbReference>
<dbReference type="EMBL" id="NRRY01000026">
    <property type="protein sequence ID" value="MBK1619783.1"/>
    <property type="molecule type" value="Genomic_DNA"/>
</dbReference>
<evidence type="ECO:0000256" key="3">
    <source>
        <dbReference type="ARBA" id="ARBA00035643"/>
    </source>
</evidence>
<accession>A0A9X1B4S7</accession>
<evidence type="ECO:0000313" key="4">
    <source>
        <dbReference type="EMBL" id="MBK1619783.1"/>
    </source>
</evidence>
<sequence>MAVDAVTELKDGEALYLYAVVRSAEPMRLDVPGIDAARPLMALHHAGLTAIVSAVLLTAFRGPQGEQNLADLGWLGPRALAHEAVIERLMAQCTVFPLPLGTLFSSRQALREALDARREQIESALERLRGCREWAVQGHLDREAALDARMDEAIASGRYVPAVSLGRQHLEKQRLRRELARDLDAWLLMRTAPLAETLRRQCAGFCERQLQADQGWVFNWAVLVRQQETAHFHQILDEARAVQAVRGLRLACKGPFAPYSFCGKAP</sequence>
<dbReference type="PANTHER" id="PTHR36852">
    <property type="entry name" value="PROTEIN GVPL 2"/>
    <property type="match status" value="1"/>
</dbReference>
<protein>
    <recommendedName>
        <fullName evidence="6">Gas vesicle protein GvpFL</fullName>
    </recommendedName>
</protein>
<keyword evidence="1" id="KW-0304">Gas vesicle</keyword>
<proteinExistence type="inferred from homology"/>
<keyword evidence="5" id="KW-1185">Reference proteome</keyword>
<name>A0A9X1B4S7_9GAMM</name>
<comment type="subcellular location">
    <subcellularLocation>
        <location evidence="2">Gas vesicle</location>
    </subcellularLocation>
</comment>
<evidence type="ECO:0000313" key="5">
    <source>
        <dbReference type="Proteomes" id="UP001138768"/>
    </source>
</evidence>
<dbReference type="AlphaFoldDB" id="A0A9X1B4S7"/>
<dbReference type="RefSeq" id="WP_200245857.1">
    <property type="nucleotide sequence ID" value="NZ_NRRY01000026.1"/>
</dbReference>
<evidence type="ECO:0000256" key="2">
    <source>
        <dbReference type="ARBA" id="ARBA00035108"/>
    </source>
</evidence>
<dbReference type="Proteomes" id="UP001138768">
    <property type="component" value="Unassembled WGS sequence"/>
</dbReference>
<evidence type="ECO:0008006" key="6">
    <source>
        <dbReference type="Google" id="ProtNLM"/>
    </source>
</evidence>
<dbReference type="GO" id="GO:0031412">
    <property type="term" value="P:gas vesicle organization"/>
    <property type="evidence" value="ECO:0007669"/>
    <property type="project" value="InterPro"/>
</dbReference>
<evidence type="ECO:0000256" key="1">
    <source>
        <dbReference type="ARBA" id="ARBA00022987"/>
    </source>
</evidence>
<organism evidence="4 5">
    <name type="scientific">Lamprobacter modestohalophilus</name>
    <dbReference type="NCBI Taxonomy" id="1064514"/>
    <lineage>
        <taxon>Bacteria</taxon>
        <taxon>Pseudomonadati</taxon>
        <taxon>Pseudomonadota</taxon>
        <taxon>Gammaproteobacteria</taxon>
        <taxon>Chromatiales</taxon>
        <taxon>Chromatiaceae</taxon>
        <taxon>Lamprobacter</taxon>
    </lineage>
</organism>
<comment type="similarity">
    <text evidence="3">Belongs to the gas vesicle GvpF/GvpL family.</text>
</comment>
<reference evidence="4 5" key="1">
    <citation type="journal article" date="2020" name="Microorganisms">
        <title>Osmotic Adaptation and Compatible Solute Biosynthesis of Phototrophic Bacteria as Revealed from Genome Analyses.</title>
        <authorList>
            <person name="Imhoff J.F."/>
            <person name="Rahn T."/>
            <person name="Kunzel S."/>
            <person name="Keller A."/>
            <person name="Neulinger S.C."/>
        </authorList>
    </citation>
    <scope>NUCLEOTIDE SEQUENCE [LARGE SCALE GENOMIC DNA]</scope>
    <source>
        <strain evidence="4 5">DSM 25653</strain>
    </source>
</reference>
<dbReference type="Pfam" id="PF06386">
    <property type="entry name" value="GvpL_GvpF"/>
    <property type="match status" value="1"/>
</dbReference>
<comment type="caution">
    <text evidence="4">The sequence shown here is derived from an EMBL/GenBank/DDBJ whole genome shotgun (WGS) entry which is preliminary data.</text>
</comment>